<dbReference type="Pfam" id="PF08698">
    <property type="entry name" value="Fcf2"/>
    <property type="match status" value="1"/>
</dbReference>
<evidence type="ECO:0000256" key="1">
    <source>
        <dbReference type="ARBA" id="ARBA00004604"/>
    </source>
</evidence>
<gene>
    <name evidence="5" type="ORF">TOLI1172_LOCUS4989</name>
</gene>
<sequence length="267" mass="31085">MDLNADLIVVPSYEEAEGLKSIADQDVDIDKDNVFQRKNVSRSKKSKKLKDNSNPEMSGNLPTRFHNKTAVIDSPFVLPTTRNIFQQEPKFPPIDAFHIPERIDVNYNNESNNQRFEDIFQEMENSRNQNISPLEQKIKVIQKNDQSKWWILPQVDPSDLDLKRDIDVLRQREFLGGNRFYKSMNGSHAKGSKKWNPKRVQVGNVIESKHEFYSSRLPKKQRTQHFIQDLVNDTDFQSYAQNKIASSIKINSASSKRYKPRKSFGKK</sequence>
<organism evidence="5">
    <name type="scientific">Timspurckia oligopyrenoides</name>
    <dbReference type="NCBI Taxonomy" id="708627"/>
    <lineage>
        <taxon>Eukaryota</taxon>
        <taxon>Rhodophyta</taxon>
        <taxon>Bangiophyceae</taxon>
        <taxon>Porphyridiales</taxon>
        <taxon>Porphyridiaceae</taxon>
        <taxon>Timspurckia</taxon>
    </lineage>
</organism>
<evidence type="ECO:0000256" key="2">
    <source>
        <dbReference type="ARBA" id="ARBA00023242"/>
    </source>
</evidence>
<dbReference type="EMBL" id="HBFP01006975">
    <property type="protein sequence ID" value="CAD8820595.1"/>
    <property type="molecule type" value="Transcribed_RNA"/>
</dbReference>
<accession>A0A7S1ESA5</accession>
<name>A0A7S1ESA5_9RHOD</name>
<feature type="domain" description="Fcf2 pre-rRNA processing C-terminal" evidence="4">
    <location>
        <begin position="143"/>
        <end position="243"/>
    </location>
</feature>
<evidence type="ECO:0000256" key="3">
    <source>
        <dbReference type="SAM" id="MobiDB-lite"/>
    </source>
</evidence>
<feature type="region of interest" description="Disordered" evidence="3">
    <location>
        <begin position="38"/>
        <end position="63"/>
    </location>
</feature>
<evidence type="ECO:0000313" key="5">
    <source>
        <dbReference type="EMBL" id="CAD8820595.1"/>
    </source>
</evidence>
<dbReference type="InterPro" id="IPR039883">
    <property type="entry name" value="Fcf2/DNTTIP2"/>
</dbReference>
<keyword evidence="2" id="KW-0539">Nucleus</keyword>
<dbReference type="InterPro" id="IPR014810">
    <property type="entry name" value="Fcf2_C"/>
</dbReference>
<dbReference type="GO" id="GO:0003723">
    <property type="term" value="F:RNA binding"/>
    <property type="evidence" value="ECO:0007669"/>
    <property type="project" value="TreeGrafter"/>
</dbReference>
<protein>
    <recommendedName>
        <fullName evidence="4">Fcf2 pre-rRNA processing C-terminal domain-containing protein</fullName>
    </recommendedName>
</protein>
<evidence type="ECO:0000259" key="4">
    <source>
        <dbReference type="Pfam" id="PF08698"/>
    </source>
</evidence>
<dbReference type="GO" id="GO:0005730">
    <property type="term" value="C:nucleolus"/>
    <property type="evidence" value="ECO:0007669"/>
    <property type="project" value="UniProtKB-SubCell"/>
</dbReference>
<comment type="subcellular location">
    <subcellularLocation>
        <location evidence="1">Nucleus</location>
        <location evidence="1">Nucleolus</location>
    </subcellularLocation>
</comment>
<dbReference type="PANTHER" id="PTHR21686">
    <property type="entry name" value="DEOXYNUCLEOTIDYLTRANSFERASE TERMINAL-INTERACTING PROTEIN 2"/>
    <property type="match status" value="1"/>
</dbReference>
<dbReference type="AlphaFoldDB" id="A0A7S1ESA5"/>
<dbReference type="GO" id="GO:0006396">
    <property type="term" value="P:RNA processing"/>
    <property type="evidence" value="ECO:0007669"/>
    <property type="project" value="TreeGrafter"/>
</dbReference>
<feature type="compositionally biased region" description="Basic residues" evidence="3">
    <location>
        <begin position="39"/>
        <end position="48"/>
    </location>
</feature>
<proteinExistence type="predicted"/>
<dbReference type="PANTHER" id="PTHR21686:SF12">
    <property type="entry name" value="DEOXYNUCLEOTIDYLTRANSFERASE TERMINAL-INTERACTING PROTEIN 2"/>
    <property type="match status" value="1"/>
</dbReference>
<reference evidence="5" key="1">
    <citation type="submission" date="2021-01" db="EMBL/GenBank/DDBJ databases">
        <authorList>
            <person name="Corre E."/>
            <person name="Pelletier E."/>
            <person name="Niang G."/>
            <person name="Scheremetjew M."/>
            <person name="Finn R."/>
            <person name="Kale V."/>
            <person name="Holt S."/>
            <person name="Cochrane G."/>
            <person name="Meng A."/>
            <person name="Brown T."/>
            <person name="Cohen L."/>
        </authorList>
    </citation>
    <scope>NUCLEOTIDE SEQUENCE</scope>
    <source>
        <strain evidence="5">CCMP3278</strain>
    </source>
</reference>